<dbReference type="Proteomes" id="UP000499080">
    <property type="component" value="Unassembled WGS sequence"/>
</dbReference>
<reference evidence="1 2" key="1">
    <citation type="journal article" date="2019" name="Sci. Rep.">
        <title>Orb-weaving spider Araneus ventricosus genome elucidates the spidroin gene catalogue.</title>
        <authorList>
            <person name="Kono N."/>
            <person name="Nakamura H."/>
            <person name="Ohtoshi R."/>
            <person name="Moran D.A.P."/>
            <person name="Shinohara A."/>
            <person name="Yoshida Y."/>
            <person name="Fujiwara M."/>
            <person name="Mori M."/>
            <person name="Tomita M."/>
            <person name="Arakawa K."/>
        </authorList>
    </citation>
    <scope>NUCLEOTIDE SEQUENCE [LARGE SCALE GENOMIC DNA]</scope>
</reference>
<gene>
    <name evidence="1" type="ORF">AVEN_120704_1</name>
</gene>
<proteinExistence type="predicted"/>
<evidence type="ECO:0000313" key="2">
    <source>
        <dbReference type="Proteomes" id="UP000499080"/>
    </source>
</evidence>
<accession>A0A4Y2WQM5</accession>
<dbReference type="AlphaFoldDB" id="A0A4Y2WQM5"/>
<name>A0A4Y2WQM5_ARAVE</name>
<organism evidence="1 2">
    <name type="scientific">Araneus ventricosus</name>
    <name type="common">Orbweaver spider</name>
    <name type="synonym">Epeira ventricosa</name>
    <dbReference type="NCBI Taxonomy" id="182803"/>
    <lineage>
        <taxon>Eukaryota</taxon>
        <taxon>Metazoa</taxon>
        <taxon>Ecdysozoa</taxon>
        <taxon>Arthropoda</taxon>
        <taxon>Chelicerata</taxon>
        <taxon>Arachnida</taxon>
        <taxon>Araneae</taxon>
        <taxon>Araneomorphae</taxon>
        <taxon>Entelegynae</taxon>
        <taxon>Araneoidea</taxon>
        <taxon>Araneidae</taxon>
        <taxon>Araneus</taxon>
    </lineage>
</organism>
<sequence length="94" mass="10754">MLELSRNAVRDAHMRENSNLQKSAVLDISVSYDETWQKRGYTSKLEVGCVIDIITGIVIDFEIYRCTAMSVLSARDVKKNSVEFIIRFAGHRDE</sequence>
<protein>
    <submittedName>
        <fullName evidence="1">Uncharacterized protein</fullName>
    </submittedName>
</protein>
<evidence type="ECO:0000313" key="1">
    <source>
        <dbReference type="EMBL" id="GBO39815.1"/>
    </source>
</evidence>
<dbReference type="EMBL" id="BGPR01064914">
    <property type="protein sequence ID" value="GBO39815.1"/>
    <property type="molecule type" value="Genomic_DNA"/>
</dbReference>
<keyword evidence="2" id="KW-1185">Reference proteome</keyword>
<comment type="caution">
    <text evidence="1">The sequence shown here is derived from an EMBL/GenBank/DDBJ whole genome shotgun (WGS) entry which is preliminary data.</text>
</comment>